<dbReference type="AlphaFoldDB" id="A0A4D6C4F2"/>
<accession>A0A4D6C4F2</accession>
<dbReference type="GO" id="GO:0003735">
    <property type="term" value="F:structural constituent of ribosome"/>
    <property type="evidence" value="ECO:0007669"/>
    <property type="project" value="InterPro"/>
</dbReference>
<dbReference type="Pfam" id="PF00410">
    <property type="entry name" value="Ribosomal_S8"/>
    <property type="match status" value="1"/>
</dbReference>
<reference evidence="4" key="1">
    <citation type="journal article" date="2019" name="Genome Biol. Evol.">
        <title>Tracing the Evolution of the Plastome and Mitogenome in the Chloropicophyceae Uncovered Convergent tRNA Gene Losses and a Variant Plastid Genetic Code.</title>
        <authorList>
            <person name="Turmel M."/>
            <person name="Dos Santos A.L."/>
            <person name="Otis C."/>
            <person name="Sergerie R."/>
            <person name="Lemieux C."/>
        </authorList>
    </citation>
    <scope>NUCLEOTIDE SEQUENCE</scope>
</reference>
<dbReference type="SUPFAM" id="SSF56047">
    <property type="entry name" value="Ribosomal protein S8"/>
    <property type="match status" value="1"/>
</dbReference>
<dbReference type="RefSeq" id="YP_009646669.1">
    <property type="nucleotide sequence ID" value="NC_042492.1"/>
</dbReference>
<gene>
    <name evidence="4" type="primary">rps8</name>
</gene>
<dbReference type="GO" id="GO:1990904">
    <property type="term" value="C:ribonucleoprotein complex"/>
    <property type="evidence" value="ECO:0007669"/>
    <property type="project" value="UniProtKB-KW"/>
</dbReference>
<dbReference type="GO" id="GO:0006412">
    <property type="term" value="P:translation"/>
    <property type="evidence" value="ECO:0007669"/>
    <property type="project" value="InterPro"/>
</dbReference>
<name>A0A4D6C4F2_9CHLO</name>
<dbReference type="GO" id="GO:0005840">
    <property type="term" value="C:ribosome"/>
    <property type="evidence" value="ECO:0007669"/>
    <property type="project" value="UniProtKB-KW"/>
</dbReference>
<dbReference type="InterPro" id="IPR035987">
    <property type="entry name" value="Ribosomal_uS8_sf"/>
</dbReference>
<keyword evidence="4" id="KW-0496">Mitochondrion</keyword>
<dbReference type="FunFam" id="3.30.1490.10:FF:000001">
    <property type="entry name" value="30S ribosomal protein S8"/>
    <property type="match status" value="1"/>
</dbReference>
<comment type="similarity">
    <text evidence="1">Belongs to the universal ribosomal protein uS8 family.</text>
</comment>
<evidence type="ECO:0000256" key="1">
    <source>
        <dbReference type="ARBA" id="ARBA00006471"/>
    </source>
</evidence>
<dbReference type="GeneID" id="40351557"/>
<protein>
    <submittedName>
        <fullName evidence="4">Ribosomal protein S8</fullName>
    </submittedName>
</protein>
<keyword evidence="2 4" id="KW-0689">Ribosomal protein</keyword>
<evidence type="ECO:0000313" key="4">
    <source>
        <dbReference type="EMBL" id="QBX98582.1"/>
    </source>
</evidence>
<dbReference type="Gene3D" id="3.30.1490.10">
    <property type="match status" value="1"/>
</dbReference>
<dbReference type="InterPro" id="IPR000630">
    <property type="entry name" value="Ribosomal_uS8"/>
</dbReference>
<geneLocation type="mitochondrion" evidence="4"/>
<dbReference type="Gene3D" id="3.30.1370.30">
    <property type="match status" value="1"/>
</dbReference>
<dbReference type="EMBL" id="MK086001">
    <property type="protein sequence ID" value="QBX98582.1"/>
    <property type="molecule type" value="Genomic_DNA"/>
</dbReference>
<evidence type="ECO:0000256" key="2">
    <source>
        <dbReference type="ARBA" id="ARBA00022980"/>
    </source>
</evidence>
<dbReference type="GO" id="GO:0005737">
    <property type="term" value="C:cytoplasm"/>
    <property type="evidence" value="ECO:0007669"/>
    <property type="project" value="UniProtKB-ARBA"/>
</dbReference>
<organism evidence="4">
    <name type="scientific">Chloropicon laureae</name>
    <dbReference type="NCBI Taxonomy" id="464258"/>
    <lineage>
        <taxon>Eukaryota</taxon>
        <taxon>Viridiplantae</taxon>
        <taxon>Chlorophyta</taxon>
        <taxon>Chloropicophyceae</taxon>
        <taxon>Chloropicales</taxon>
        <taxon>Chloropicaceae</taxon>
        <taxon>Chloropicon</taxon>
    </lineage>
</organism>
<evidence type="ECO:0000256" key="3">
    <source>
        <dbReference type="ARBA" id="ARBA00023274"/>
    </source>
</evidence>
<keyword evidence="3" id="KW-0687">Ribonucleoprotein</keyword>
<proteinExistence type="inferred from homology"/>
<sequence length="126" mass="14563">MNTFSNFYSRVQNAQRLEDSFVEMPWSHKIWRVAILLKRLKYIEDLECLHKDAKKGYTIKLYLKKGAFSYLRQISKPSKRLYTKAKELKTHKKGIGSLIISTPLGLLSSEEASTLGVGGELMFEIY</sequence>